<sequence length="531" mass="60440">MTDQNLRTLENLEFRIACINLPTEAYTGCRVSAAVAAYNTDYVTAFYSENVSEQLHPGFEEVGKIKYKFELKQKLKLQIFAVDLETNHDKYLIGESVITIQDLLAHGEGHITLNRDPQKVVNNQAPTVIHITIEKVNVEIASMIRFEGSGLCFLSNDPKHPSKSLQTNPYFIFKVVDKMNAMNNHMLYKSEHVKNSSKPHWKAFFVITKYMSLFTDSMLQIIVMNYNPNEVDSIIGTCSTTFNDLLNGQALCFYLNRANGSKMHDMKVDVVEFRGFELPSFTKIISSKKLRLHTTIGIDFSAYNGIKTDKGCCHYINNGSLNEYQNVMKKTFDCISENDLNRKVFAFGANLYPKGVRGSTIELLTNETANLKYFTDVGALNRSYSKFVMSHNFGHQNDLSEVILQVKSMAKANETANPGTVYFILVIYTNGCIRNGTSTINALVEASEWPVSVVIIPVQNSTHPFCDKYLEEFDKLTWSHNKHQDNTPLRREVLTIVNPLAANTDNVSELMFRHIPRQVEEWFHNSQRLTH</sequence>
<accession>A0AC35TYP1</accession>
<evidence type="ECO:0000313" key="2">
    <source>
        <dbReference type="WBParaSite" id="RSKR_0000580300.1"/>
    </source>
</evidence>
<organism evidence="1 2">
    <name type="scientific">Rhabditophanes sp. KR3021</name>
    <dbReference type="NCBI Taxonomy" id="114890"/>
    <lineage>
        <taxon>Eukaryota</taxon>
        <taxon>Metazoa</taxon>
        <taxon>Ecdysozoa</taxon>
        <taxon>Nematoda</taxon>
        <taxon>Chromadorea</taxon>
        <taxon>Rhabditida</taxon>
        <taxon>Tylenchina</taxon>
        <taxon>Panagrolaimomorpha</taxon>
        <taxon>Strongyloidoidea</taxon>
        <taxon>Alloionematidae</taxon>
        <taxon>Rhabditophanes</taxon>
    </lineage>
</organism>
<reference evidence="2" key="1">
    <citation type="submission" date="2016-11" db="UniProtKB">
        <authorList>
            <consortium name="WormBaseParasite"/>
        </authorList>
    </citation>
    <scope>IDENTIFICATION</scope>
    <source>
        <strain evidence="2">KR3021</strain>
    </source>
</reference>
<name>A0AC35TYP1_9BILA</name>
<proteinExistence type="predicted"/>
<evidence type="ECO:0000313" key="1">
    <source>
        <dbReference type="Proteomes" id="UP000095286"/>
    </source>
</evidence>
<dbReference type="Proteomes" id="UP000095286">
    <property type="component" value="Unplaced"/>
</dbReference>
<dbReference type="WBParaSite" id="RSKR_0000580300.1">
    <property type="protein sequence ID" value="RSKR_0000580300.1"/>
    <property type="gene ID" value="RSKR_0000580300"/>
</dbReference>
<protein>
    <submittedName>
        <fullName evidence="2">C2 domain-containing protein</fullName>
    </submittedName>
</protein>